<protein>
    <submittedName>
        <fullName evidence="2">Alpha/beta hydrolase</fullName>
    </submittedName>
</protein>
<organism evidence="2 3">
    <name type="scientific">Streptomyces niveus</name>
    <name type="common">Streptomyces spheroides</name>
    <dbReference type="NCBI Taxonomy" id="193462"/>
    <lineage>
        <taxon>Bacteria</taxon>
        <taxon>Bacillati</taxon>
        <taxon>Actinomycetota</taxon>
        <taxon>Actinomycetes</taxon>
        <taxon>Kitasatosporales</taxon>
        <taxon>Streptomycetaceae</taxon>
        <taxon>Streptomyces</taxon>
    </lineage>
</organism>
<dbReference type="PRINTS" id="PR00412">
    <property type="entry name" value="EPOXHYDRLASE"/>
</dbReference>
<dbReference type="RefSeq" id="WP_329074147.1">
    <property type="nucleotide sequence ID" value="NZ_CP109421.1"/>
</dbReference>
<dbReference type="Proteomes" id="UP001432209">
    <property type="component" value="Chromosome"/>
</dbReference>
<evidence type="ECO:0000313" key="2">
    <source>
        <dbReference type="EMBL" id="WUX50533.1"/>
    </source>
</evidence>
<proteinExistence type="predicted"/>
<keyword evidence="2" id="KW-0378">Hydrolase</keyword>
<dbReference type="PANTHER" id="PTHR43798:SF29">
    <property type="entry name" value="AB HYDROLASE-1 DOMAIN-CONTAINING PROTEIN"/>
    <property type="match status" value="1"/>
</dbReference>
<feature type="domain" description="AB hydrolase-1" evidence="1">
    <location>
        <begin position="31"/>
        <end position="258"/>
    </location>
</feature>
<dbReference type="Pfam" id="PF00561">
    <property type="entry name" value="Abhydrolase_1"/>
    <property type="match status" value="1"/>
</dbReference>
<dbReference type="SUPFAM" id="SSF53474">
    <property type="entry name" value="alpha/beta-Hydrolases"/>
    <property type="match status" value="1"/>
</dbReference>
<dbReference type="Gene3D" id="3.40.50.1820">
    <property type="entry name" value="alpha/beta hydrolase"/>
    <property type="match status" value="1"/>
</dbReference>
<dbReference type="EMBL" id="CP109495">
    <property type="protein sequence ID" value="WUX50533.1"/>
    <property type="molecule type" value="Genomic_DNA"/>
</dbReference>
<dbReference type="InterPro" id="IPR000639">
    <property type="entry name" value="Epox_hydrolase-like"/>
</dbReference>
<dbReference type="InterPro" id="IPR000073">
    <property type="entry name" value="AB_hydrolase_1"/>
</dbReference>
<evidence type="ECO:0000313" key="3">
    <source>
        <dbReference type="Proteomes" id="UP001432209"/>
    </source>
</evidence>
<dbReference type="InterPro" id="IPR050266">
    <property type="entry name" value="AB_hydrolase_sf"/>
</dbReference>
<gene>
    <name evidence="2" type="ORF">OG442_02620</name>
</gene>
<dbReference type="GO" id="GO:0016787">
    <property type="term" value="F:hydrolase activity"/>
    <property type="evidence" value="ECO:0007669"/>
    <property type="project" value="UniProtKB-KW"/>
</dbReference>
<sequence>MSTTTLYDITVAYDDAGGTGGADGEGDGGEVLVLVHGHPFDRSMWRPQIETFAGPERRVIAADLRGYGGSTVIPGKTTLTTFAWDIAALLDRLGVDRVVLGGLSMGGQIVLEFYRLFPERVRALVLADTFAAAETGAGRAARNAMADRLLREGMGPYADEVLTKMVTPHNAEVLPAVAGHVRDMMRGAPPEGAAAALRGRAERPDYVGMLGRVAVPALVVVGSEDTYTPVADARVMSEGIPDATLAVIEGAGHLPNLERRAEFDAALGAFLDSLPPITSRVIDRSGSFENHRGGQVASPRRNP</sequence>
<dbReference type="PANTHER" id="PTHR43798">
    <property type="entry name" value="MONOACYLGLYCEROL LIPASE"/>
    <property type="match status" value="1"/>
</dbReference>
<dbReference type="InterPro" id="IPR029058">
    <property type="entry name" value="AB_hydrolase_fold"/>
</dbReference>
<dbReference type="PRINTS" id="PR00111">
    <property type="entry name" value="ABHYDROLASE"/>
</dbReference>
<reference evidence="2" key="1">
    <citation type="submission" date="2022-10" db="EMBL/GenBank/DDBJ databases">
        <title>The complete genomes of actinobacterial strains from the NBC collection.</title>
        <authorList>
            <person name="Joergensen T.S."/>
            <person name="Alvarez Arevalo M."/>
            <person name="Sterndorff E.B."/>
            <person name="Faurdal D."/>
            <person name="Vuksanovic O."/>
            <person name="Mourched A.-S."/>
            <person name="Charusanti P."/>
            <person name="Shaw S."/>
            <person name="Blin K."/>
            <person name="Weber T."/>
        </authorList>
    </citation>
    <scope>NUCLEOTIDE SEQUENCE</scope>
    <source>
        <strain evidence="2">NBC_01432</strain>
    </source>
</reference>
<name>A0ABZ1ZVN9_STRNV</name>
<evidence type="ECO:0000259" key="1">
    <source>
        <dbReference type="Pfam" id="PF00561"/>
    </source>
</evidence>
<keyword evidence="3" id="KW-1185">Reference proteome</keyword>
<accession>A0ABZ1ZVN9</accession>